<accession>A0A8K0H3L3</accession>
<reference evidence="2" key="1">
    <citation type="submission" date="2020-03" db="EMBL/GenBank/DDBJ databases">
        <title>A high-quality chromosome-level genome assembly of a woody plant with both climbing and erect habits, Rhamnella rubrinervis.</title>
        <authorList>
            <person name="Lu Z."/>
            <person name="Yang Y."/>
            <person name="Zhu X."/>
            <person name="Sun Y."/>
        </authorList>
    </citation>
    <scope>NUCLEOTIDE SEQUENCE</scope>
    <source>
        <strain evidence="2">BYM</strain>
        <tissue evidence="2">Leaf</tissue>
    </source>
</reference>
<feature type="compositionally biased region" description="Polar residues" evidence="1">
    <location>
        <begin position="1"/>
        <end position="22"/>
    </location>
</feature>
<dbReference type="EMBL" id="VOIH02000006">
    <property type="protein sequence ID" value="KAF3444900.1"/>
    <property type="molecule type" value="Genomic_DNA"/>
</dbReference>
<keyword evidence="3" id="KW-1185">Reference proteome</keyword>
<gene>
    <name evidence="2" type="ORF">FNV43_RR14593</name>
</gene>
<organism evidence="2 3">
    <name type="scientific">Rhamnella rubrinervis</name>
    <dbReference type="NCBI Taxonomy" id="2594499"/>
    <lineage>
        <taxon>Eukaryota</taxon>
        <taxon>Viridiplantae</taxon>
        <taxon>Streptophyta</taxon>
        <taxon>Embryophyta</taxon>
        <taxon>Tracheophyta</taxon>
        <taxon>Spermatophyta</taxon>
        <taxon>Magnoliopsida</taxon>
        <taxon>eudicotyledons</taxon>
        <taxon>Gunneridae</taxon>
        <taxon>Pentapetalae</taxon>
        <taxon>rosids</taxon>
        <taxon>fabids</taxon>
        <taxon>Rosales</taxon>
        <taxon>Rhamnaceae</taxon>
        <taxon>rhamnoid group</taxon>
        <taxon>Rhamneae</taxon>
        <taxon>Rhamnella</taxon>
    </lineage>
</organism>
<dbReference type="Proteomes" id="UP000796880">
    <property type="component" value="Unassembled WGS sequence"/>
</dbReference>
<feature type="region of interest" description="Disordered" evidence="1">
    <location>
        <begin position="1"/>
        <end position="101"/>
    </location>
</feature>
<protein>
    <submittedName>
        <fullName evidence="2">Uncharacterized protein</fullName>
    </submittedName>
</protein>
<sequence>MIGYWPSQQKQGINTYQQTTTPVEPPYQADMGKLKVPLPTKEHLAEKDRKRKEKKSARKSRKSDPTRRPNAQHIAISRGVLAPSTEETHLKTKTPSPDPVRKRAYGAHAEEQRAPAYKTNLGLKDSSSIRSDPSLTVPTVDCLMIRRDRSILKAMSLEDIAQEAELGALKATNKTLEANNLHLKQATANANSLAEQAELKLLQAEMKWSETDQKLAEKNKELEALRLDFSHVAAERDELQARVGAWPRKKKIVYRKGVDDAYLRAKKEMILKFKAGQTSWATPEPSEDDSDDGEVSEISSGEDEPELNNESLRGIPTSRRAPHTKRTRLMKQWRRPGLTPQGQAPMPKRLHPLVSLAKRRRNHTPKPLRILLYLHPCLLL</sequence>
<evidence type="ECO:0000313" key="2">
    <source>
        <dbReference type="EMBL" id="KAF3444900.1"/>
    </source>
</evidence>
<comment type="caution">
    <text evidence="2">The sequence shown here is derived from an EMBL/GenBank/DDBJ whole genome shotgun (WGS) entry which is preliminary data.</text>
</comment>
<feature type="region of interest" description="Disordered" evidence="1">
    <location>
        <begin position="277"/>
        <end position="328"/>
    </location>
</feature>
<feature type="compositionally biased region" description="Basic residues" evidence="1">
    <location>
        <begin position="49"/>
        <end position="61"/>
    </location>
</feature>
<feature type="compositionally biased region" description="Acidic residues" evidence="1">
    <location>
        <begin position="285"/>
        <end position="307"/>
    </location>
</feature>
<dbReference type="AlphaFoldDB" id="A0A8K0H3L3"/>
<evidence type="ECO:0000313" key="3">
    <source>
        <dbReference type="Proteomes" id="UP000796880"/>
    </source>
</evidence>
<evidence type="ECO:0000256" key="1">
    <source>
        <dbReference type="SAM" id="MobiDB-lite"/>
    </source>
</evidence>
<proteinExistence type="predicted"/>
<name>A0A8K0H3L3_9ROSA</name>